<dbReference type="STRING" id="1420583.V473_04020"/>
<reference evidence="1 2" key="1">
    <citation type="journal article" date="2015" name="G3 (Bethesda)">
        <title>Insights into Ongoing Evolution of the Hexachlorocyclohexane Catabolic Pathway from Comparative Genomics of Ten Sphingomonadaceae Strains.</title>
        <authorList>
            <person name="Pearce S.L."/>
            <person name="Oakeshott J.G."/>
            <person name="Pandey G."/>
        </authorList>
    </citation>
    <scope>NUCLEOTIDE SEQUENCE [LARGE SCALE GENOMIC DNA]</scope>
    <source>
        <strain evidence="1 2">LL01</strain>
    </source>
</reference>
<dbReference type="PANTHER" id="PTHR42782">
    <property type="entry name" value="SI:CH73-314G15.3"/>
    <property type="match status" value="1"/>
</dbReference>
<dbReference type="CDD" id="cd00657">
    <property type="entry name" value="Ferritin_like"/>
    <property type="match status" value="1"/>
</dbReference>
<dbReference type="SUPFAM" id="SSF47240">
    <property type="entry name" value="Ferritin-like"/>
    <property type="match status" value="1"/>
</dbReference>
<organism evidence="1 2">
    <name type="scientific">Sphingobium cupriresistens LL01</name>
    <dbReference type="NCBI Taxonomy" id="1420583"/>
    <lineage>
        <taxon>Bacteria</taxon>
        <taxon>Pseudomonadati</taxon>
        <taxon>Pseudomonadota</taxon>
        <taxon>Alphaproteobacteria</taxon>
        <taxon>Sphingomonadales</taxon>
        <taxon>Sphingomonadaceae</taxon>
        <taxon>Sphingobium</taxon>
    </lineage>
</organism>
<sequence>MTLPIVVTSVGAGCAHVLLTSDPRAKLMAARAVARAWRQGRLAHRFDVVLPDRPARPATPILLPPGQMPRRGKIGSDRARIAMLHAIAHIECVAIDLAFDLIGRFGGQFPAAFTDEWMQVGAEEAMHFALLDRRLRQMGSHYGALPAHDGLWQAAEETAGDALARLAIVPMVLEARALDITPATIERFEMVGDMVSGRMLRRIMMDEIRHVAAGTKWFIAATNRLGVEAANHYQMLVKRHFRGSVKPPFNDSARRQAGLTEEFYVALAT</sequence>
<keyword evidence="2" id="KW-1185">Reference proteome</keyword>
<keyword evidence="1" id="KW-0808">Transferase</keyword>
<dbReference type="RefSeq" id="WP_066600824.1">
    <property type="nucleotide sequence ID" value="NZ_KQ130434.1"/>
</dbReference>
<gene>
    <name evidence="1" type="ORF">V473_04020</name>
</gene>
<dbReference type="EMBL" id="JACT01000001">
    <property type="protein sequence ID" value="KMS57395.1"/>
    <property type="molecule type" value="Genomic_DNA"/>
</dbReference>
<comment type="caution">
    <text evidence="1">The sequence shown here is derived from an EMBL/GenBank/DDBJ whole genome shotgun (WGS) entry which is preliminary data.</text>
</comment>
<protein>
    <submittedName>
        <fullName evidence="1">Rhamnosyltransferase</fullName>
    </submittedName>
</protein>
<dbReference type="Pfam" id="PF04305">
    <property type="entry name" value="DUF455"/>
    <property type="match status" value="1"/>
</dbReference>
<proteinExistence type="predicted"/>
<dbReference type="InterPro" id="IPR011197">
    <property type="entry name" value="UCP012318"/>
</dbReference>
<dbReference type="AlphaFoldDB" id="A0A0J8AST3"/>
<evidence type="ECO:0000313" key="2">
    <source>
        <dbReference type="Proteomes" id="UP000052232"/>
    </source>
</evidence>
<dbReference type="InterPro" id="IPR007402">
    <property type="entry name" value="DUF455"/>
</dbReference>
<accession>A0A0J8AST3</accession>
<evidence type="ECO:0000313" key="1">
    <source>
        <dbReference type="EMBL" id="KMS57395.1"/>
    </source>
</evidence>
<dbReference type="PATRIC" id="fig|1420583.3.peg.811"/>
<dbReference type="GO" id="GO:0016740">
    <property type="term" value="F:transferase activity"/>
    <property type="evidence" value="ECO:0007669"/>
    <property type="project" value="UniProtKB-KW"/>
</dbReference>
<name>A0A0J8AST3_9SPHN</name>
<dbReference type="PANTHER" id="PTHR42782:SF2">
    <property type="entry name" value="3-OXOACYL-[ACYL-CARRIER-PROTEIN] SYNTHASE-LIKE PROTEIN"/>
    <property type="match status" value="1"/>
</dbReference>
<dbReference type="Proteomes" id="UP000052232">
    <property type="component" value="Unassembled WGS sequence"/>
</dbReference>
<dbReference type="PIRSF" id="PIRSF012318">
    <property type="entry name" value="UCP012318"/>
    <property type="match status" value="1"/>
</dbReference>
<dbReference type="InterPro" id="IPR009078">
    <property type="entry name" value="Ferritin-like_SF"/>
</dbReference>